<sequence>MSLNYGYLFSTKLVADDFGKYDNFVQDKKVFESIPNVNVSRSMVFEMAHVDVPEILLIYKRDPRLPKTWTT</sequence>
<name>A0A1C1CK34_9EURO</name>
<proteinExistence type="predicted"/>
<reference evidence="2" key="1">
    <citation type="submission" date="2015-07" db="EMBL/GenBank/DDBJ databases">
        <authorList>
            <person name="Teixeira M.M."/>
            <person name="Souza R.C."/>
            <person name="Almeida L.G."/>
            <person name="Vicente V.A."/>
            <person name="de Hoog S."/>
            <person name="Bocca A.L."/>
            <person name="de Almeida S.R."/>
            <person name="Vasconcelos A.T."/>
            <person name="Felipe M.S."/>
        </authorList>
    </citation>
    <scope>NUCLEOTIDE SEQUENCE [LARGE SCALE GENOMIC DNA]</scope>
    <source>
        <strain evidence="2">KSF</strain>
    </source>
</reference>
<evidence type="ECO:0000313" key="2">
    <source>
        <dbReference type="Proteomes" id="UP000094526"/>
    </source>
</evidence>
<evidence type="ECO:0000313" key="1">
    <source>
        <dbReference type="EMBL" id="OCT48792.1"/>
    </source>
</evidence>
<dbReference type="Proteomes" id="UP000094526">
    <property type="component" value="Unassembled WGS sequence"/>
</dbReference>
<accession>A0A1C1CK34</accession>
<keyword evidence="2" id="KW-1185">Reference proteome</keyword>
<dbReference type="EMBL" id="LGRB01000011">
    <property type="protein sequence ID" value="OCT48792.1"/>
    <property type="molecule type" value="Genomic_DNA"/>
</dbReference>
<dbReference type="AlphaFoldDB" id="A0A1C1CK34"/>
<dbReference type="OrthoDB" id="4146015at2759"/>
<organism evidence="1 2">
    <name type="scientific">Cladophialophora carrionii</name>
    <dbReference type="NCBI Taxonomy" id="86049"/>
    <lineage>
        <taxon>Eukaryota</taxon>
        <taxon>Fungi</taxon>
        <taxon>Dikarya</taxon>
        <taxon>Ascomycota</taxon>
        <taxon>Pezizomycotina</taxon>
        <taxon>Eurotiomycetes</taxon>
        <taxon>Chaetothyriomycetidae</taxon>
        <taxon>Chaetothyriales</taxon>
        <taxon>Herpotrichiellaceae</taxon>
        <taxon>Cladophialophora</taxon>
    </lineage>
</organism>
<gene>
    <name evidence="1" type="ORF">CLCR_05292</name>
</gene>
<protein>
    <submittedName>
        <fullName evidence="1">Uncharacterized protein</fullName>
    </submittedName>
</protein>
<dbReference type="VEuPathDB" id="FungiDB:CLCR_05292"/>
<comment type="caution">
    <text evidence="1">The sequence shown here is derived from an EMBL/GenBank/DDBJ whole genome shotgun (WGS) entry which is preliminary data.</text>
</comment>